<dbReference type="PANTHER" id="PTHR43777:SF1">
    <property type="entry name" value="MOLYBDENUM COFACTOR CYTIDYLYLTRANSFERASE"/>
    <property type="match status" value="1"/>
</dbReference>
<dbReference type="OrthoDB" id="28434at2157"/>
<organism evidence="2 3">
    <name type="scientific">Natrinema salifodinae</name>
    <dbReference type="NCBI Taxonomy" id="1202768"/>
    <lineage>
        <taxon>Archaea</taxon>
        <taxon>Methanobacteriati</taxon>
        <taxon>Methanobacteriota</taxon>
        <taxon>Stenosarchaea group</taxon>
        <taxon>Halobacteria</taxon>
        <taxon>Halobacteriales</taxon>
        <taxon>Natrialbaceae</taxon>
        <taxon>Natrinema</taxon>
    </lineage>
</organism>
<dbReference type="PANTHER" id="PTHR43777">
    <property type="entry name" value="MOLYBDENUM COFACTOR CYTIDYLYLTRANSFERASE"/>
    <property type="match status" value="1"/>
</dbReference>
<dbReference type="Gene3D" id="3.90.550.10">
    <property type="entry name" value="Spore Coat Polysaccharide Biosynthesis Protein SpsA, Chain A"/>
    <property type="match status" value="1"/>
</dbReference>
<dbReference type="Pfam" id="PF12804">
    <property type="entry name" value="NTP_transf_3"/>
    <property type="match status" value="1"/>
</dbReference>
<name>A0A1I0QS25_9EURY</name>
<reference evidence="3" key="1">
    <citation type="submission" date="2016-10" db="EMBL/GenBank/DDBJ databases">
        <authorList>
            <person name="Varghese N."/>
        </authorList>
    </citation>
    <scope>NUCLEOTIDE SEQUENCE [LARGE SCALE GENOMIC DNA]</scope>
    <source>
        <strain evidence="3">CGMCC 1.12284</strain>
    </source>
</reference>
<dbReference type="EMBL" id="FOIS01000005">
    <property type="protein sequence ID" value="SEW30389.1"/>
    <property type="molecule type" value="Genomic_DNA"/>
</dbReference>
<keyword evidence="2" id="KW-0808">Transferase</keyword>
<keyword evidence="3" id="KW-1185">Reference proteome</keyword>
<dbReference type="GO" id="GO:0016779">
    <property type="term" value="F:nucleotidyltransferase activity"/>
    <property type="evidence" value="ECO:0007669"/>
    <property type="project" value="UniProtKB-KW"/>
</dbReference>
<feature type="domain" description="MobA-like NTP transferase" evidence="1">
    <location>
        <begin position="30"/>
        <end position="100"/>
    </location>
</feature>
<gene>
    <name evidence="2" type="ORF">SAMN05216285_3845</name>
</gene>
<protein>
    <submittedName>
        <fullName evidence="2">Molybdenum cofactor cytidylyltransferase</fullName>
    </submittedName>
</protein>
<proteinExistence type="predicted"/>
<accession>A0A1I0QS25</accession>
<evidence type="ECO:0000313" key="2">
    <source>
        <dbReference type="EMBL" id="SEW30389.1"/>
    </source>
</evidence>
<dbReference type="InterPro" id="IPR025877">
    <property type="entry name" value="MobA-like_NTP_Trfase"/>
</dbReference>
<dbReference type="SUPFAM" id="SSF53448">
    <property type="entry name" value="Nucleotide-diphospho-sugar transferases"/>
    <property type="match status" value="1"/>
</dbReference>
<evidence type="ECO:0000313" key="3">
    <source>
        <dbReference type="Proteomes" id="UP000183275"/>
    </source>
</evidence>
<keyword evidence="2" id="KW-0548">Nucleotidyltransferase</keyword>
<evidence type="ECO:0000259" key="1">
    <source>
        <dbReference type="Pfam" id="PF12804"/>
    </source>
</evidence>
<dbReference type="RefSeq" id="WP_049989148.1">
    <property type="nucleotide sequence ID" value="NZ_FOIS01000005.1"/>
</dbReference>
<dbReference type="AlphaFoldDB" id="A0A1I0QS25"/>
<dbReference type="STRING" id="1202768.SAMN05216285_3845"/>
<dbReference type="Proteomes" id="UP000183275">
    <property type="component" value="Unassembled WGS sequence"/>
</dbReference>
<sequence length="119" mass="12666">MTTEILPRHGPDAIASALGKDDFGVPAVAGVVLASGTSSRFGTENKLLAELDGEPLIRHATRTILDAGLATIVVLGHEAPAVRAALAEFDGQFVENRDYRERQPTTDQLLVSFGGRALW</sequence>
<dbReference type="InterPro" id="IPR029044">
    <property type="entry name" value="Nucleotide-diphossugar_trans"/>
</dbReference>